<evidence type="ECO:0000256" key="1">
    <source>
        <dbReference type="SAM" id="MobiDB-lite"/>
    </source>
</evidence>
<organism evidence="2 3">
    <name type="scientific">Eragrostis curvula</name>
    <name type="common">weeping love grass</name>
    <dbReference type="NCBI Taxonomy" id="38414"/>
    <lineage>
        <taxon>Eukaryota</taxon>
        <taxon>Viridiplantae</taxon>
        <taxon>Streptophyta</taxon>
        <taxon>Embryophyta</taxon>
        <taxon>Tracheophyta</taxon>
        <taxon>Spermatophyta</taxon>
        <taxon>Magnoliopsida</taxon>
        <taxon>Liliopsida</taxon>
        <taxon>Poales</taxon>
        <taxon>Poaceae</taxon>
        <taxon>PACMAD clade</taxon>
        <taxon>Chloridoideae</taxon>
        <taxon>Eragrostideae</taxon>
        <taxon>Eragrostidinae</taxon>
        <taxon>Eragrostis</taxon>
    </lineage>
</organism>
<proteinExistence type="predicted"/>
<name>A0A5J9SKV0_9POAL</name>
<feature type="non-terminal residue" evidence="2">
    <location>
        <position position="1"/>
    </location>
</feature>
<evidence type="ECO:0000313" key="2">
    <source>
        <dbReference type="EMBL" id="TVT99619.1"/>
    </source>
</evidence>
<feature type="region of interest" description="Disordered" evidence="1">
    <location>
        <begin position="1"/>
        <end position="58"/>
    </location>
</feature>
<keyword evidence="3" id="KW-1185">Reference proteome</keyword>
<protein>
    <submittedName>
        <fullName evidence="2">Uncharacterized protein</fullName>
    </submittedName>
</protein>
<dbReference type="AlphaFoldDB" id="A0A5J9SKV0"/>
<comment type="caution">
    <text evidence="2">The sequence shown here is derived from an EMBL/GenBank/DDBJ whole genome shotgun (WGS) entry which is preliminary data.</text>
</comment>
<dbReference type="Gramene" id="TVT99619">
    <property type="protein sequence ID" value="TVT99619"/>
    <property type="gene ID" value="EJB05_55049"/>
</dbReference>
<feature type="compositionally biased region" description="Polar residues" evidence="1">
    <location>
        <begin position="1"/>
        <end position="11"/>
    </location>
</feature>
<evidence type="ECO:0000313" key="3">
    <source>
        <dbReference type="Proteomes" id="UP000324897"/>
    </source>
</evidence>
<sequence>MLSRSPATKTTVHPGLHVVGDGRGDYSDEGEGPAASGALARDEKPHRGGGGLGYGEPQEPLPEGFYLNALSQRQGAAAGGAGTARGCAHRAMTASDSRWMAGGDGVEPQWRRRADHQVSPPSTTAAEFAASRDPFVTTKLYFLDDRKCVPLSLTAVQLKMFLTVSILVISLVISSVQDEAPSQQCAARLHQQWPLQALPNPVILVYGGS</sequence>
<gene>
    <name evidence="2" type="ORF">EJB05_55049</name>
</gene>
<reference evidence="2 3" key="1">
    <citation type="journal article" date="2019" name="Sci. Rep.">
        <title>A high-quality genome of Eragrostis curvula grass provides insights into Poaceae evolution and supports new strategies to enhance forage quality.</title>
        <authorList>
            <person name="Carballo J."/>
            <person name="Santos B.A.C.M."/>
            <person name="Zappacosta D."/>
            <person name="Garbus I."/>
            <person name="Selva J.P."/>
            <person name="Gallo C.A."/>
            <person name="Diaz A."/>
            <person name="Albertini E."/>
            <person name="Caccamo M."/>
            <person name="Echenique V."/>
        </authorList>
    </citation>
    <scope>NUCLEOTIDE SEQUENCE [LARGE SCALE GENOMIC DNA]</scope>
    <source>
        <strain evidence="3">cv. Victoria</strain>
        <tissue evidence="2">Leaf</tissue>
    </source>
</reference>
<dbReference type="Proteomes" id="UP000324897">
    <property type="component" value="Unassembled WGS sequence"/>
</dbReference>
<dbReference type="EMBL" id="RWGY01000696">
    <property type="protein sequence ID" value="TVT99619.1"/>
    <property type="molecule type" value="Genomic_DNA"/>
</dbReference>
<accession>A0A5J9SKV0</accession>